<dbReference type="EMBL" id="LSKU01000001">
    <property type="protein sequence ID" value="KXG44098.1"/>
    <property type="molecule type" value="Genomic_DNA"/>
</dbReference>
<evidence type="ECO:0000256" key="2">
    <source>
        <dbReference type="ARBA" id="ARBA00022729"/>
    </source>
</evidence>
<sequence length="305" mass="34203">MRKLFFSLMTILLFFSTACSSQESLPYVSLSNQNQQGSIQDREPENAIRVGIASVISPQATRVGYDALVDYMEENLNLPITLIQGKTYAEMNQLIKEGKVDIAFICTLSYVMGEEDEYMDGIAAPMVDGKPLYRSYTIVRKDSGISSLEDLKGKSFAFTDPNSYSGRLAMLYLLKMKGETAESFFSKTYYTYSHDYSVKAVTNGLVDGAAVDSLVYDQMKALDLEETKNIQIIENGEWVGTPPIVVSKKVSTNLKKQTQDLLLNMNQEEKGKQILKSLNIEQFVPIDYKNYQPILEMAKAVGEQP</sequence>
<evidence type="ECO:0000313" key="4">
    <source>
        <dbReference type="EMBL" id="KXG44098.1"/>
    </source>
</evidence>
<gene>
    <name evidence="4" type="ORF">U473_08855</name>
</gene>
<keyword evidence="2 3" id="KW-0732">Signal</keyword>
<dbReference type="Proteomes" id="UP000070352">
    <property type="component" value="Unassembled WGS sequence"/>
</dbReference>
<dbReference type="PROSITE" id="PS51257">
    <property type="entry name" value="PROKAR_LIPOPROTEIN"/>
    <property type="match status" value="1"/>
</dbReference>
<feature type="chain" id="PRO_5038353283" description="Phosphonate ABC transporter substrate-binding protein" evidence="3">
    <location>
        <begin position="22"/>
        <end position="305"/>
    </location>
</feature>
<dbReference type="AlphaFoldDB" id="A0A135L531"/>
<dbReference type="GO" id="GO:0055085">
    <property type="term" value="P:transmembrane transport"/>
    <property type="evidence" value="ECO:0007669"/>
    <property type="project" value="InterPro"/>
</dbReference>
<evidence type="ECO:0000256" key="3">
    <source>
        <dbReference type="SAM" id="SignalP"/>
    </source>
</evidence>
<dbReference type="NCBIfam" id="TIGR01098">
    <property type="entry name" value="3A0109s03R"/>
    <property type="match status" value="1"/>
</dbReference>
<dbReference type="SUPFAM" id="SSF53850">
    <property type="entry name" value="Periplasmic binding protein-like II"/>
    <property type="match status" value="1"/>
</dbReference>
<name>A0A135L531_9BACI</name>
<dbReference type="Gene3D" id="3.40.190.10">
    <property type="entry name" value="Periplasmic binding protein-like II"/>
    <property type="match status" value="2"/>
</dbReference>
<dbReference type="PANTHER" id="PTHR35841">
    <property type="entry name" value="PHOSPHONATES-BINDING PERIPLASMIC PROTEIN"/>
    <property type="match status" value="1"/>
</dbReference>
<accession>A0A135L531</accession>
<keyword evidence="5" id="KW-1185">Reference proteome</keyword>
<organism evidence="4 5">
    <name type="scientific">Tepidibacillus decaturensis</name>
    <dbReference type="NCBI Taxonomy" id="1413211"/>
    <lineage>
        <taxon>Bacteria</taxon>
        <taxon>Bacillati</taxon>
        <taxon>Bacillota</taxon>
        <taxon>Bacilli</taxon>
        <taxon>Bacillales</taxon>
        <taxon>Bacillaceae</taxon>
        <taxon>Tepidibacillus</taxon>
    </lineage>
</organism>
<proteinExistence type="inferred from homology"/>
<dbReference type="Pfam" id="PF12974">
    <property type="entry name" value="Phosphonate-bd"/>
    <property type="match status" value="1"/>
</dbReference>
<dbReference type="InterPro" id="IPR005770">
    <property type="entry name" value="PhnD"/>
</dbReference>
<dbReference type="STRING" id="1413211.U473_08855"/>
<dbReference type="CDD" id="cd13571">
    <property type="entry name" value="PBP2_PnhD_1"/>
    <property type="match status" value="1"/>
</dbReference>
<feature type="signal peptide" evidence="3">
    <location>
        <begin position="1"/>
        <end position="21"/>
    </location>
</feature>
<reference evidence="4 5" key="1">
    <citation type="submission" date="2016-02" db="EMBL/GenBank/DDBJ databases">
        <title>Draft Genome for Tepidibacillus decaturensis nov. sp. Strain Z9, an Anaerobic, Moderately Thermophilic and Heterotrophic Bacterium from Deep Subsurface of the Illinois Basin, USA.</title>
        <authorList>
            <person name="Dong Y."/>
            <person name="Chang J.Y."/>
            <person name="Sanford R."/>
            <person name="Fouke B.W."/>
        </authorList>
    </citation>
    <scope>NUCLEOTIDE SEQUENCE [LARGE SCALE GENOMIC DNA]</scope>
    <source>
        <strain evidence="4 5">Z9</strain>
    </source>
</reference>
<dbReference type="RefSeq" id="WP_161937315.1">
    <property type="nucleotide sequence ID" value="NZ_LSKU01000001.1"/>
</dbReference>
<evidence type="ECO:0000256" key="1">
    <source>
        <dbReference type="ARBA" id="ARBA00007162"/>
    </source>
</evidence>
<evidence type="ECO:0000313" key="5">
    <source>
        <dbReference type="Proteomes" id="UP000070352"/>
    </source>
</evidence>
<protein>
    <recommendedName>
        <fullName evidence="6">Phosphonate ABC transporter substrate-binding protein</fullName>
    </recommendedName>
</protein>
<comment type="caution">
    <text evidence="4">The sequence shown here is derived from an EMBL/GenBank/DDBJ whole genome shotgun (WGS) entry which is preliminary data.</text>
</comment>
<dbReference type="PANTHER" id="PTHR35841:SF1">
    <property type="entry name" value="PHOSPHONATES-BINDING PERIPLASMIC PROTEIN"/>
    <property type="match status" value="1"/>
</dbReference>
<dbReference type="GO" id="GO:0043190">
    <property type="term" value="C:ATP-binding cassette (ABC) transporter complex"/>
    <property type="evidence" value="ECO:0007669"/>
    <property type="project" value="InterPro"/>
</dbReference>
<evidence type="ECO:0008006" key="6">
    <source>
        <dbReference type="Google" id="ProtNLM"/>
    </source>
</evidence>
<dbReference type="OrthoDB" id="9781943at2"/>
<comment type="similarity">
    <text evidence="1">Belongs to the phosphate/phosphite/phosphonate binding protein family.</text>
</comment>